<evidence type="ECO:0000313" key="2">
    <source>
        <dbReference type="Proteomes" id="UP000297762"/>
    </source>
</evidence>
<accession>A0A4R9K0V7</accession>
<dbReference type="EMBL" id="RQGF01000035">
    <property type="protein sequence ID" value="TGL58751.1"/>
    <property type="molecule type" value="Genomic_DNA"/>
</dbReference>
<dbReference type="SUPFAM" id="SSF56935">
    <property type="entry name" value="Porins"/>
    <property type="match status" value="1"/>
</dbReference>
<dbReference type="AlphaFoldDB" id="A0A4R9K0V7"/>
<dbReference type="InterPro" id="IPR023614">
    <property type="entry name" value="Porin_dom_sf"/>
</dbReference>
<dbReference type="Gene3D" id="2.40.160.10">
    <property type="entry name" value="Porin"/>
    <property type="match status" value="1"/>
</dbReference>
<sequence length="434" mass="49607">MRSYSLPKIFYISPILFIFLISQSLVAKTGKEPLPKVKTKISKKRKARVEQENTLTSNESNLEFQETVLTSMGFGKGLSFETVDKQNFLNMRVRFQERATETLRSEEGEKPKDEFELQTRRARLVFSGNFLGKFWQYYIQLSFSNLDMEEDRPVPLRDASLSYTRFNNANIKIGQMKVPFNRQRFISDGLQEFVDRTVANEELNLDRDVGVLVSSTNLFGWNCLGYSAGIFGGDGRNRTSNASGALTSGKLTYYPLGTFADNGEPDLEHTEKPKLSISIAGANNRNTNRELSTHGDTYQFARFDYTHTGAEFLFQWKGFSASGEYMTRKANSPFEEKVIVSQTLTEYSRSVKGGFFQVGYLFKNNLGLALRYSEYKPWGKTDPKLTFSRERGVALSYYLKDHNLKFQADYAYLEGGYVDNIGSHRIRAQIQVFL</sequence>
<name>A0A4R9K0V7_9LEPT</name>
<dbReference type="Proteomes" id="UP000297762">
    <property type="component" value="Unassembled WGS sequence"/>
</dbReference>
<dbReference type="InterPro" id="IPR010870">
    <property type="entry name" value="Porin_O/P"/>
</dbReference>
<dbReference type="RefSeq" id="WP_135650998.1">
    <property type="nucleotide sequence ID" value="NZ_RQGF01000035.1"/>
</dbReference>
<proteinExistence type="predicted"/>
<gene>
    <name evidence="1" type="ORF">EHQ64_17015</name>
</gene>
<evidence type="ECO:0000313" key="1">
    <source>
        <dbReference type="EMBL" id="TGL58751.1"/>
    </source>
</evidence>
<organism evidence="1 2">
    <name type="scientific">Leptospira sarikeiensis</name>
    <dbReference type="NCBI Taxonomy" id="2484943"/>
    <lineage>
        <taxon>Bacteria</taxon>
        <taxon>Pseudomonadati</taxon>
        <taxon>Spirochaetota</taxon>
        <taxon>Spirochaetia</taxon>
        <taxon>Leptospirales</taxon>
        <taxon>Leptospiraceae</taxon>
        <taxon>Leptospira</taxon>
    </lineage>
</organism>
<dbReference type="Pfam" id="PF07396">
    <property type="entry name" value="Porin_O_P"/>
    <property type="match status" value="1"/>
</dbReference>
<keyword evidence="2" id="KW-1185">Reference proteome</keyword>
<protein>
    <submittedName>
        <fullName evidence="1">Porin</fullName>
    </submittedName>
</protein>
<dbReference type="OrthoDB" id="314848at2"/>
<comment type="caution">
    <text evidence="1">The sequence shown here is derived from an EMBL/GenBank/DDBJ whole genome shotgun (WGS) entry which is preliminary data.</text>
</comment>
<reference evidence="1" key="1">
    <citation type="journal article" date="2019" name="PLoS Negl. Trop. Dis.">
        <title>Revisiting the worldwide diversity of Leptospira species in the environment.</title>
        <authorList>
            <person name="Vincent A.T."/>
            <person name="Schiettekatte O."/>
            <person name="Bourhy P."/>
            <person name="Veyrier F.J."/>
            <person name="Picardeau M."/>
        </authorList>
    </citation>
    <scope>NUCLEOTIDE SEQUENCE [LARGE SCALE GENOMIC DNA]</scope>
    <source>
        <strain evidence="1">201702455</strain>
    </source>
</reference>